<dbReference type="InterPro" id="IPR001130">
    <property type="entry name" value="TatD-like"/>
</dbReference>
<keyword evidence="2" id="KW-0540">Nuclease</keyword>
<dbReference type="SUPFAM" id="SSF51556">
    <property type="entry name" value="Metallo-dependent hydrolases"/>
    <property type="match status" value="1"/>
</dbReference>
<dbReference type="OrthoDB" id="6079689at2759"/>
<feature type="compositionally biased region" description="Low complexity" evidence="5">
    <location>
        <begin position="333"/>
        <end position="345"/>
    </location>
</feature>
<gene>
    <name evidence="6" type="ORF">UV8b_08176</name>
</gene>
<dbReference type="PANTHER" id="PTHR10060:SF15">
    <property type="entry name" value="DEOXYRIBONUCLEASE TATDN1"/>
    <property type="match status" value="1"/>
</dbReference>
<sequence>MPLARLHARVLLSTNSPSIRSLHSPAAVMSSAVQAASTPSYTPRYIDIGINLSDPIFRGRYHGIQKHPDDLAGVLVRARQVGCAKLIVTGSDLQSSRDALKLSAEYPRTCYATVGIHPCSSAVFGREDDVAKQREHSTPCEADGHAPMPEDILPDPARSARAVSELGSIVAQARSADRPGVVAMGEFGLDYDRLNYCNRVIQKHAFAAQLELAAGLEPQLPLFLHSRAAHADFVAALKNAFGARLERLRRGGVVHSFTGTLAEVDELMDLGLYIGINGCSFKTADNCQVVRAVRLDRIMLETDGPWCEVRPSHEGYKYLVADKEREDKAVPNGAAEAPGTATPEAKQPKKQKNQKREALAPDRFKVVKKEKWEQGAMVKGRNEPCTIERVAKIVAAIKGVPVEEVCEAAWRNTVQVFGLEESA</sequence>
<evidence type="ECO:0000256" key="1">
    <source>
        <dbReference type="ARBA" id="ARBA00009275"/>
    </source>
</evidence>
<name>A0A8E5HYD9_USTVR</name>
<dbReference type="GO" id="GO:0005829">
    <property type="term" value="C:cytosol"/>
    <property type="evidence" value="ECO:0007669"/>
    <property type="project" value="TreeGrafter"/>
</dbReference>
<protein>
    <recommendedName>
        <fullName evidence="8">Hydrolase, TatD family protein</fullName>
    </recommendedName>
</protein>
<dbReference type="RefSeq" id="XP_043001608.1">
    <property type="nucleotide sequence ID" value="XM_043145673.1"/>
</dbReference>
<dbReference type="Proteomes" id="UP000027002">
    <property type="component" value="Chromosome 7"/>
</dbReference>
<dbReference type="Gene3D" id="3.20.20.140">
    <property type="entry name" value="Metal-dependent hydrolases"/>
    <property type="match status" value="1"/>
</dbReference>
<evidence type="ECO:0000256" key="2">
    <source>
        <dbReference type="ARBA" id="ARBA00022722"/>
    </source>
</evidence>
<dbReference type="InterPro" id="IPR050891">
    <property type="entry name" value="TatD-type_Hydrolase"/>
</dbReference>
<comment type="similarity">
    <text evidence="1">Belongs to the metallo-dependent hydrolases superfamily. TatD-type hydrolase family.</text>
</comment>
<keyword evidence="3" id="KW-0479">Metal-binding</keyword>
<dbReference type="EMBL" id="CP072759">
    <property type="protein sequence ID" value="QUC23935.1"/>
    <property type="molecule type" value="Genomic_DNA"/>
</dbReference>
<dbReference type="KEGG" id="uvi:66068953"/>
<dbReference type="Pfam" id="PF01026">
    <property type="entry name" value="TatD_DNase"/>
    <property type="match status" value="1"/>
</dbReference>
<dbReference type="PANTHER" id="PTHR10060">
    <property type="entry name" value="TATD FAMILY DEOXYRIBONUCLEASE"/>
    <property type="match status" value="1"/>
</dbReference>
<dbReference type="InterPro" id="IPR032466">
    <property type="entry name" value="Metal_Hydrolase"/>
</dbReference>
<keyword evidence="4" id="KW-0378">Hydrolase</keyword>
<dbReference type="GO" id="GO:0008296">
    <property type="term" value="F:3'-5'-DNA exonuclease activity"/>
    <property type="evidence" value="ECO:0007669"/>
    <property type="project" value="TreeGrafter"/>
</dbReference>
<evidence type="ECO:0000256" key="5">
    <source>
        <dbReference type="SAM" id="MobiDB-lite"/>
    </source>
</evidence>
<feature type="region of interest" description="Disordered" evidence="5">
    <location>
        <begin position="329"/>
        <end position="357"/>
    </location>
</feature>
<organism evidence="6 7">
    <name type="scientific">Ustilaginoidea virens</name>
    <name type="common">Rice false smut fungus</name>
    <name type="synonym">Villosiclava virens</name>
    <dbReference type="NCBI Taxonomy" id="1159556"/>
    <lineage>
        <taxon>Eukaryota</taxon>
        <taxon>Fungi</taxon>
        <taxon>Dikarya</taxon>
        <taxon>Ascomycota</taxon>
        <taxon>Pezizomycotina</taxon>
        <taxon>Sordariomycetes</taxon>
        <taxon>Hypocreomycetidae</taxon>
        <taxon>Hypocreales</taxon>
        <taxon>Clavicipitaceae</taxon>
        <taxon>Ustilaginoidea</taxon>
    </lineage>
</organism>
<evidence type="ECO:0008006" key="8">
    <source>
        <dbReference type="Google" id="ProtNLM"/>
    </source>
</evidence>
<reference evidence="6" key="1">
    <citation type="submission" date="2020-03" db="EMBL/GenBank/DDBJ databases">
        <title>A mixture of massive structural variations and highly conserved coding sequences in Ustilaginoidea virens genome.</title>
        <authorList>
            <person name="Zhang K."/>
            <person name="Zhao Z."/>
            <person name="Zhang Z."/>
            <person name="Li Y."/>
            <person name="Hsiang T."/>
            <person name="Sun W."/>
        </authorList>
    </citation>
    <scope>NUCLEOTIDE SEQUENCE</scope>
    <source>
        <strain evidence="6">UV-8b</strain>
    </source>
</reference>
<accession>A0A8E5HYD9</accession>
<proteinExistence type="inferred from homology"/>
<dbReference type="AlphaFoldDB" id="A0A8E5HYD9"/>
<dbReference type="GeneID" id="66068953"/>
<dbReference type="GO" id="GO:0046872">
    <property type="term" value="F:metal ion binding"/>
    <property type="evidence" value="ECO:0007669"/>
    <property type="project" value="UniProtKB-KW"/>
</dbReference>
<evidence type="ECO:0000313" key="6">
    <source>
        <dbReference type="EMBL" id="QUC23935.1"/>
    </source>
</evidence>
<evidence type="ECO:0000256" key="3">
    <source>
        <dbReference type="ARBA" id="ARBA00022723"/>
    </source>
</evidence>
<evidence type="ECO:0000256" key="4">
    <source>
        <dbReference type="ARBA" id="ARBA00022801"/>
    </source>
</evidence>
<dbReference type="CDD" id="cd01310">
    <property type="entry name" value="TatD_DNAse"/>
    <property type="match status" value="1"/>
</dbReference>
<evidence type="ECO:0000313" key="7">
    <source>
        <dbReference type="Proteomes" id="UP000027002"/>
    </source>
</evidence>
<keyword evidence="7" id="KW-1185">Reference proteome</keyword>